<sequence length="85" mass="9998">MAKQVNEIKDFLVKARRKDASRITIKVNKNKRNKRTCKFKLRTSKTLYTLVMKDLEKAKKLRDSFPVEIDVEIVDNTKSKLFPQA</sequence>
<dbReference type="AlphaFoldDB" id="A0A7S1PIQ0"/>
<organism evidence="5">
    <name type="scientific">Percolomonas cosmopolitus</name>
    <dbReference type="NCBI Taxonomy" id="63605"/>
    <lineage>
        <taxon>Eukaryota</taxon>
        <taxon>Discoba</taxon>
        <taxon>Heterolobosea</taxon>
        <taxon>Tetramitia</taxon>
        <taxon>Eutetramitia</taxon>
        <taxon>Percolomonadidae</taxon>
        <taxon>Percolomonas</taxon>
    </lineage>
</organism>
<comment type="similarity">
    <text evidence="1 4">Belongs to the eukaryotic ribosomal protein eL38 family.</text>
</comment>
<dbReference type="PANTHER" id="PTHR10965">
    <property type="entry name" value="60S RIBOSOMAL PROTEIN L38"/>
    <property type="match status" value="1"/>
</dbReference>
<gene>
    <name evidence="5" type="ORF">PCOS0759_LOCUS4830</name>
</gene>
<dbReference type="Pfam" id="PF01781">
    <property type="entry name" value="Ribosomal_L38e"/>
    <property type="match status" value="1"/>
</dbReference>
<dbReference type="EMBL" id="HBGD01005825">
    <property type="protein sequence ID" value="CAD9081590.1"/>
    <property type="molecule type" value="Transcribed_RNA"/>
</dbReference>
<evidence type="ECO:0000256" key="1">
    <source>
        <dbReference type="ARBA" id="ARBA00007803"/>
    </source>
</evidence>
<protein>
    <recommendedName>
        <fullName evidence="6">60S ribosomal protein L38</fullName>
    </recommendedName>
</protein>
<dbReference type="GO" id="GO:0022625">
    <property type="term" value="C:cytosolic large ribosomal subunit"/>
    <property type="evidence" value="ECO:0007669"/>
    <property type="project" value="TreeGrafter"/>
</dbReference>
<name>A0A7S1PIQ0_9EUKA</name>
<dbReference type="PANTHER" id="PTHR10965:SF0">
    <property type="entry name" value="LARGE RIBOSOMAL SUBUNIT PROTEIN EL38"/>
    <property type="match status" value="1"/>
</dbReference>
<dbReference type="GO" id="GO:0006412">
    <property type="term" value="P:translation"/>
    <property type="evidence" value="ECO:0007669"/>
    <property type="project" value="InterPro"/>
</dbReference>
<keyword evidence="3 4" id="KW-0687">Ribonucleoprotein</keyword>
<evidence type="ECO:0000313" key="5">
    <source>
        <dbReference type="EMBL" id="CAD9081590.1"/>
    </source>
</evidence>
<evidence type="ECO:0000256" key="4">
    <source>
        <dbReference type="RuleBase" id="RU003445"/>
    </source>
</evidence>
<evidence type="ECO:0008006" key="6">
    <source>
        <dbReference type="Google" id="ProtNLM"/>
    </source>
</evidence>
<proteinExistence type="inferred from homology"/>
<evidence type="ECO:0000256" key="2">
    <source>
        <dbReference type="ARBA" id="ARBA00022980"/>
    </source>
</evidence>
<evidence type="ECO:0000256" key="3">
    <source>
        <dbReference type="ARBA" id="ARBA00023274"/>
    </source>
</evidence>
<dbReference type="InterPro" id="IPR038464">
    <property type="entry name" value="Ribosomal_eL38_sf"/>
</dbReference>
<accession>A0A7S1PIQ0</accession>
<dbReference type="InterPro" id="IPR002675">
    <property type="entry name" value="Ribosomal_eL38"/>
</dbReference>
<reference evidence="5" key="1">
    <citation type="submission" date="2021-01" db="EMBL/GenBank/DDBJ databases">
        <authorList>
            <person name="Corre E."/>
            <person name="Pelletier E."/>
            <person name="Niang G."/>
            <person name="Scheremetjew M."/>
            <person name="Finn R."/>
            <person name="Kale V."/>
            <person name="Holt S."/>
            <person name="Cochrane G."/>
            <person name="Meng A."/>
            <person name="Brown T."/>
            <person name="Cohen L."/>
        </authorList>
    </citation>
    <scope>NUCLEOTIDE SEQUENCE</scope>
    <source>
        <strain evidence="5">WS</strain>
    </source>
</reference>
<dbReference type="GO" id="GO:0022618">
    <property type="term" value="P:protein-RNA complex assembly"/>
    <property type="evidence" value="ECO:0007669"/>
    <property type="project" value="TreeGrafter"/>
</dbReference>
<keyword evidence="2 4" id="KW-0689">Ribosomal protein</keyword>
<dbReference type="GO" id="GO:0003735">
    <property type="term" value="F:structural constituent of ribosome"/>
    <property type="evidence" value="ECO:0007669"/>
    <property type="project" value="InterPro"/>
</dbReference>
<dbReference type="Gene3D" id="3.30.720.90">
    <property type="match status" value="1"/>
</dbReference>